<dbReference type="Pfam" id="PF00583">
    <property type="entry name" value="Acetyltransf_1"/>
    <property type="match status" value="1"/>
</dbReference>
<evidence type="ECO:0000313" key="3">
    <source>
        <dbReference type="Proteomes" id="UP000030700"/>
    </source>
</evidence>
<protein>
    <submittedName>
        <fullName evidence="2">GCN5-related N-acetyltransferase</fullName>
    </submittedName>
</protein>
<dbReference type="Gene3D" id="3.40.630.30">
    <property type="match status" value="1"/>
</dbReference>
<dbReference type="InterPro" id="IPR039840">
    <property type="entry name" value="NAA80"/>
</dbReference>
<dbReference type="InterPro" id="IPR016181">
    <property type="entry name" value="Acyl_CoA_acyltransferase"/>
</dbReference>
<sequence>MMIIEHLGWHTDTIPTLAQWTDEQWGHLLPGTTRADMERRYNVKAASHTIPQTFVAMDGNTPVGMASLIEYDMDDRHDLTPWLASVYVEPDYRRQGLGGKLVQTIMMEAQRLGIKRLYLFTPDQMPFYRRLGWKDFEECDYCGEHVTIMIYE</sequence>
<dbReference type="HOGENOM" id="CLU_117112_4_1_0"/>
<evidence type="ECO:0000259" key="1">
    <source>
        <dbReference type="PROSITE" id="PS51186"/>
    </source>
</evidence>
<dbReference type="GO" id="GO:0005737">
    <property type="term" value="C:cytoplasm"/>
    <property type="evidence" value="ECO:0007669"/>
    <property type="project" value="TreeGrafter"/>
</dbReference>
<gene>
    <name evidence="2" type="ORF">U14_05765</name>
</gene>
<organism evidence="2 3">
    <name type="scientific">Candidatus Moduliflexus flocculans</name>
    <dbReference type="NCBI Taxonomy" id="1499966"/>
    <lineage>
        <taxon>Bacteria</taxon>
        <taxon>Candidatus Moduliflexota</taxon>
        <taxon>Candidatus Moduliflexia</taxon>
        <taxon>Candidatus Moduliflexales</taxon>
        <taxon>Candidatus Moduliflexaceae</taxon>
    </lineage>
</organism>
<dbReference type="InterPro" id="IPR000182">
    <property type="entry name" value="GNAT_dom"/>
</dbReference>
<proteinExistence type="predicted"/>
<dbReference type="Proteomes" id="UP000030700">
    <property type="component" value="Unassembled WGS sequence"/>
</dbReference>
<keyword evidence="3" id="KW-1185">Reference proteome</keyword>
<feature type="domain" description="N-acetyltransferase" evidence="1">
    <location>
        <begin position="2"/>
        <end position="152"/>
    </location>
</feature>
<dbReference type="AlphaFoldDB" id="A0A081BSU8"/>
<dbReference type="STRING" id="1499966.U14_05765"/>
<name>A0A081BSU8_9BACT</name>
<dbReference type="GO" id="GO:1905502">
    <property type="term" value="F:acetyl-CoA binding"/>
    <property type="evidence" value="ECO:0007669"/>
    <property type="project" value="TreeGrafter"/>
</dbReference>
<accession>A0A081BSU8</accession>
<dbReference type="PANTHER" id="PTHR13538">
    <property type="entry name" value="N-ACETYLTRANSFERASE 6"/>
    <property type="match status" value="1"/>
</dbReference>
<dbReference type="SUPFAM" id="SSF55729">
    <property type="entry name" value="Acyl-CoA N-acyltransferases (Nat)"/>
    <property type="match status" value="1"/>
</dbReference>
<dbReference type="GO" id="GO:0008080">
    <property type="term" value="F:N-acetyltransferase activity"/>
    <property type="evidence" value="ECO:0007669"/>
    <property type="project" value="InterPro"/>
</dbReference>
<keyword evidence="2" id="KW-0808">Transferase</keyword>
<reference evidence="2 3" key="1">
    <citation type="journal article" date="2015" name="PeerJ">
        <title>First genomic representation of candidate bacterial phylum KSB3 points to enhanced environmental sensing as a trigger of wastewater bulking.</title>
        <authorList>
            <person name="Sekiguchi Y."/>
            <person name="Ohashi A."/>
            <person name="Parks D.H."/>
            <person name="Yamauchi T."/>
            <person name="Tyson G.W."/>
            <person name="Hugenholtz P."/>
        </authorList>
    </citation>
    <scope>NUCLEOTIDE SEQUENCE [LARGE SCALE GENOMIC DNA]</scope>
</reference>
<dbReference type="PROSITE" id="PS51186">
    <property type="entry name" value="GNAT"/>
    <property type="match status" value="1"/>
</dbReference>
<dbReference type="EMBL" id="DF820461">
    <property type="protein sequence ID" value="GAK54479.1"/>
    <property type="molecule type" value="Genomic_DNA"/>
</dbReference>
<dbReference type="PANTHER" id="PTHR13538:SF4">
    <property type="entry name" value="N-ALPHA-ACETYLTRANSFERASE 80"/>
    <property type="match status" value="1"/>
</dbReference>
<evidence type="ECO:0000313" key="2">
    <source>
        <dbReference type="EMBL" id="GAK54479.1"/>
    </source>
</evidence>
<dbReference type="CDD" id="cd04301">
    <property type="entry name" value="NAT_SF"/>
    <property type="match status" value="1"/>
</dbReference>